<dbReference type="Proteomes" id="UP000324022">
    <property type="component" value="Unassembled WGS sequence"/>
</dbReference>
<sequence length="1089" mass="114337">MASSVVATTGKSLGSRHNSHNNLVCSDSVSEWLNNSHDNTPKGHAGLTTHDGIPRQDSFASLTDGFDIVSPPVLTWSNTAESKIMGLNNADDYLSNLAEHSIGKYQGALAKLEAQQTLTLTDGHLVDENTDLKTTFTETLHVDDFFNDTTSASSSPYTGTTIHLPGWNHGPEITGGLVDSDVDSPEGIWYGQTQNISLKSSRRGLNLPSFAIDVEHSDPTGSPGASNNIGFDTLNPSTSPNESEGSHLLLGAPTRTLRSCISAPLLQRDDPVLEAAGTQHLINDYLIDAGYPQERIPDHNALGLELGPQSSAVSSPAHDVAVAGNETALGKDGLPMSTELAGHSTVAQSSALFQRRAVQRDLSAPAPVAVPANVDGATAINDQTIEVAPGRTVTVNNPAESTIDPEKMTEEQRRRLVQLHQVHVAQQAARLGVYQDFVTPSQQFAGQEASERAAKAVQAALMYGMEGNSPRKLSVGSTGLPTPVTPQHPLQPGPSSMAGAAYQPHLQGYLPVQMQAYAGAGFDPRVPGMPLSADSASFAPSIQNQFSNLHLAQQQQQAPTQQHQFQQLQQQQQQGVFTPQFLHQHDTTLFAGQGNLGSQDLSGYTSVYPPPRHNSISGPSVGDRGGNMYGLTLNATGMVTASHMGADQMLLPPRRASHAVLRTSESSPSLASQIAANPMQLQNPFGQQQQQQQQHQQQQQVPTTLEPSKLMGAGETLMPPAASTPRSAPADASREHLAMQQTRMRQLQQQQLQFLQMQNQMVKQQQRTAATAKQAGPSGQITTRKVPSTLSAPLSPPRSPAKMKSTPHLRSPLGGMTTGLPPSPAKPMAPSLRKIASNRRINTASSSFVAGSSSTGSTSSSSSSSASGSGLKNKSSTIGSTGGFTLELTTSASPTRARTISHQSASSSRSNSSPGKSKSPTPSALASGSSGGGFSFSQLSFVNYGMDDADEICSAVAPSGSYKVPLRGFGNSSGEDDDFDDDSSVRTRTASNVTGITAMMGSDDDMESPGSTVGAIPGSPTKKVRKNSSRPNLLLSAGVGGSGASPLKSKRSMANLGGASGSRAWDLTRSPRKTKSTILSPVSSAGSGE</sequence>
<feature type="compositionally biased region" description="Polar residues" evidence="2">
    <location>
        <begin position="870"/>
        <end position="879"/>
    </location>
</feature>
<feature type="compositionally biased region" description="Low complexity" evidence="2">
    <location>
        <begin position="719"/>
        <end position="730"/>
    </location>
</feature>
<dbReference type="EMBL" id="OOIN01000047">
    <property type="protein sequence ID" value="SPO32521.1"/>
    <property type="molecule type" value="Genomic_DNA"/>
</dbReference>
<evidence type="ECO:0000313" key="3">
    <source>
        <dbReference type="EMBL" id="SPO32521.1"/>
    </source>
</evidence>
<evidence type="ECO:0000256" key="2">
    <source>
        <dbReference type="SAM" id="MobiDB-lite"/>
    </source>
</evidence>
<accession>A0A5C3ET79</accession>
<feature type="compositionally biased region" description="Low complexity" evidence="2">
    <location>
        <begin position="901"/>
        <end position="928"/>
    </location>
</feature>
<feature type="compositionally biased region" description="Polar residues" evidence="2">
    <location>
        <begin position="1076"/>
        <end position="1089"/>
    </location>
</feature>
<reference evidence="3 4" key="1">
    <citation type="submission" date="2018-03" db="EMBL/GenBank/DDBJ databases">
        <authorList>
            <person name="Guldener U."/>
        </authorList>
    </citation>
    <scope>NUCLEOTIDE SEQUENCE [LARGE SCALE GENOMIC DNA]</scope>
    <source>
        <strain evidence="3 4">NBRC100155</strain>
    </source>
</reference>
<name>A0A5C3ET79_9BASI</name>
<dbReference type="OrthoDB" id="2551619at2759"/>
<evidence type="ECO:0000256" key="1">
    <source>
        <dbReference type="SAM" id="Coils"/>
    </source>
</evidence>
<feature type="region of interest" description="Disordered" evidence="2">
    <location>
        <begin position="1"/>
        <end position="20"/>
    </location>
</feature>
<keyword evidence="1" id="KW-0175">Coiled coil</keyword>
<keyword evidence="4" id="KW-1185">Reference proteome</keyword>
<feature type="region of interest" description="Disordered" evidence="2">
    <location>
        <begin position="1001"/>
        <end position="1089"/>
    </location>
</feature>
<proteinExistence type="predicted"/>
<feature type="region of interest" description="Disordered" evidence="2">
    <location>
        <begin position="683"/>
        <end position="730"/>
    </location>
</feature>
<feature type="region of interest" description="Disordered" evidence="2">
    <location>
        <begin position="846"/>
        <end position="930"/>
    </location>
</feature>
<feature type="compositionally biased region" description="Polar residues" evidence="2">
    <location>
        <begin position="887"/>
        <end position="900"/>
    </location>
</feature>
<feature type="compositionally biased region" description="Low complexity" evidence="2">
    <location>
        <begin position="687"/>
        <end position="700"/>
    </location>
</feature>
<feature type="compositionally biased region" description="Polar residues" evidence="2">
    <location>
        <begin position="777"/>
        <end position="786"/>
    </location>
</feature>
<evidence type="ECO:0000313" key="4">
    <source>
        <dbReference type="Proteomes" id="UP000324022"/>
    </source>
</evidence>
<dbReference type="AlphaFoldDB" id="A0A5C3ET79"/>
<feature type="compositionally biased region" description="Low complexity" evidence="2">
    <location>
        <begin position="846"/>
        <end position="869"/>
    </location>
</feature>
<protein>
    <submittedName>
        <fullName evidence="3">Uncharacterized protein</fullName>
    </submittedName>
</protein>
<gene>
    <name evidence="3" type="ORF">UTRI_04265</name>
</gene>
<feature type="region of interest" description="Disordered" evidence="2">
    <location>
        <begin position="767"/>
        <end position="830"/>
    </location>
</feature>
<feature type="coiled-coil region" evidence="1">
    <location>
        <begin position="730"/>
        <end position="767"/>
    </location>
</feature>
<organism evidence="3 4">
    <name type="scientific">Ustilago trichophora</name>
    <dbReference type="NCBI Taxonomy" id="86804"/>
    <lineage>
        <taxon>Eukaryota</taxon>
        <taxon>Fungi</taxon>
        <taxon>Dikarya</taxon>
        <taxon>Basidiomycota</taxon>
        <taxon>Ustilaginomycotina</taxon>
        <taxon>Ustilaginomycetes</taxon>
        <taxon>Ustilaginales</taxon>
        <taxon>Ustilaginaceae</taxon>
        <taxon>Ustilago</taxon>
    </lineage>
</organism>